<proteinExistence type="predicted"/>
<evidence type="ECO:0000313" key="1">
    <source>
        <dbReference type="WBParaSite" id="ACOC_0000175101-mRNA-1"/>
    </source>
</evidence>
<reference evidence="1" key="1">
    <citation type="submission" date="2016-04" db="UniProtKB">
        <authorList>
            <consortium name="WormBaseParasite"/>
        </authorList>
    </citation>
    <scope>IDENTIFICATION</scope>
</reference>
<dbReference type="PANTHER" id="PTHR15192">
    <property type="entry name" value="PROTEIN CBG05349"/>
    <property type="match status" value="1"/>
</dbReference>
<dbReference type="PANTHER" id="PTHR15192:SF8">
    <property type="entry name" value="FAD_NAD(P)-BINDING DOMAIN-CONTAINING PROTEIN"/>
    <property type="match status" value="1"/>
</dbReference>
<organism evidence="1">
    <name type="scientific">Angiostrongylus costaricensis</name>
    <name type="common">Nematode worm</name>
    <dbReference type="NCBI Taxonomy" id="334426"/>
    <lineage>
        <taxon>Eukaryota</taxon>
        <taxon>Metazoa</taxon>
        <taxon>Ecdysozoa</taxon>
        <taxon>Nematoda</taxon>
        <taxon>Chromadorea</taxon>
        <taxon>Rhabditida</taxon>
        <taxon>Rhabditina</taxon>
        <taxon>Rhabditomorpha</taxon>
        <taxon>Strongyloidea</taxon>
        <taxon>Metastrongylidae</taxon>
        <taxon>Angiostrongylus</taxon>
    </lineage>
</organism>
<protein>
    <submittedName>
        <fullName evidence="1">Oxidative stress-induced growth inhibitor 2</fullName>
    </submittedName>
</protein>
<sequence>LRISGAKSETGCPSDCHRSGNGPAGLALSAFLSGVLPYYNPNAPHPDPTVDEKLRENLRQSLIDQDLKWCETIEFLGGSSRPLSTLYDSLVRPGADVGAQISSRLLWQTDERRQIPHLVLGETAVGGSWNNYDPEMIALSSSSWLDLPGLSISDWLQGTPLISRLSLSHHVEPLLDVQTQRNSCVYRVRVVVVGDGISSADAVRVCLEHEVPVLHLMRRTERQIQNSVLSRLSPLHYLEYHSIFRLMIGRDSHPLYVKRHASSIISVDENSVLTISTSKGYQYEKCSLLVICIGRVSGFDGILVGKYTFTGYHSEEDPTLMRVGSFAGDNFVRYIVGGCLDVARSLHDFYRKQEQ</sequence>
<name>A0A158PEB5_ANGCS</name>
<dbReference type="OMA" id="MDLHDKE"/>
<dbReference type="AlphaFoldDB" id="A0A158PEB5"/>
<accession>A0A158PEB5</accession>
<dbReference type="InterPro" id="IPR029731">
    <property type="entry name" value="OSGIN1/2"/>
</dbReference>
<dbReference type="WBParaSite" id="ACOC_0000175101-mRNA-1">
    <property type="protein sequence ID" value="ACOC_0000175101-mRNA-1"/>
    <property type="gene ID" value="ACOC_0000175101"/>
</dbReference>